<evidence type="ECO:0000313" key="2">
    <source>
        <dbReference type="EMBL" id="MBC6465241.1"/>
    </source>
</evidence>
<evidence type="ECO:0000256" key="1">
    <source>
        <dbReference type="SAM" id="SignalP"/>
    </source>
</evidence>
<gene>
    <name evidence="2" type="ORF">HKK74_07020</name>
</gene>
<keyword evidence="1" id="KW-0732">Signal</keyword>
<sequence length="134" mass="14021">MRVGKRKLLTAGILSAAVVMITANPALADIGPTYSTDSNPGAGAYFYSSGDEVKVCDLKLDGLRARATLYADQNGIPAIDFNPVGYVDDTTTNGACVTKSINVAERSPVYIRVCRYNSSTGASTNCRNSSTGTA</sequence>
<dbReference type="RefSeq" id="WP_187242237.1">
    <property type="nucleotide sequence ID" value="NZ_BAAAOK010000014.1"/>
</dbReference>
<keyword evidence="3" id="KW-1185">Reference proteome</keyword>
<name>A0ABR7LK46_9ACTN</name>
<organism evidence="2 3">
    <name type="scientific">Actinomadura alba</name>
    <dbReference type="NCBI Taxonomy" id="406431"/>
    <lineage>
        <taxon>Bacteria</taxon>
        <taxon>Bacillati</taxon>
        <taxon>Actinomycetota</taxon>
        <taxon>Actinomycetes</taxon>
        <taxon>Streptosporangiales</taxon>
        <taxon>Thermomonosporaceae</taxon>
        <taxon>Actinomadura</taxon>
    </lineage>
</organism>
<feature type="chain" id="PRO_5046700039" evidence="1">
    <location>
        <begin position="29"/>
        <end position="134"/>
    </location>
</feature>
<evidence type="ECO:0000313" key="3">
    <source>
        <dbReference type="Proteomes" id="UP000805614"/>
    </source>
</evidence>
<feature type="signal peptide" evidence="1">
    <location>
        <begin position="1"/>
        <end position="28"/>
    </location>
</feature>
<reference evidence="2 3" key="1">
    <citation type="submission" date="2020-06" db="EMBL/GenBank/DDBJ databases">
        <title>Actinomadura xiongansis sp. nov., isolated from soil of Baiyangdian.</title>
        <authorList>
            <person name="Zhang X."/>
        </authorList>
    </citation>
    <scope>NUCLEOTIDE SEQUENCE [LARGE SCALE GENOMIC DNA]</scope>
    <source>
        <strain evidence="2 3">HBUM206468</strain>
    </source>
</reference>
<dbReference type="EMBL" id="JABVEC010000003">
    <property type="protein sequence ID" value="MBC6465241.1"/>
    <property type="molecule type" value="Genomic_DNA"/>
</dbReference>
<accession>A0ABR7LK46</accession>
<proteinExistence type="predicted"/>
<protein>
    <submittedName>
        <fullName evidence="2">Uncharacterized protein</fullName>
    </submittedName>
</protein>
<comment type="caution">
    <text evidence="2">The sequence shown here is derived from an EMBL/GenBank/DDBJ whole genome shotgun (WGS) entry which is preliminary data.</text>
</comment>
<dbReference type="Proteomes" id="UP000805614">
    <property type="component" value="Unassembled WGS sequence"/>
</dbReference>